<evidence type="ECO:0000256" key="18">
    <source>
        <dbReference type="SAM" id="MobiDB-lite"/>
    </source>
</evidence>
<dbReference type="GO" id="GO:0003678">
    <property type="term" value="F:DNA helicase activity"/>
    <property type="evidence" value="ECO:0007669"/>
    <property type="project" value="InterPro"/>
</dbReference>
<dbReference type="InterPro" id="IPR006554">
    <property type="entry name" value="Helicase-like_DEXD_c2"/>
</dbReference>
<dbReference type="SUPFAM" id="SSF57850">
    <property type="entry name" value="RING/U-box"/>
    <property type="match status" value="1"/>
</dbReference>
<dbReference type="STRING" id="1202772.A0A1V9YB94"/>
<dbReference type="GO" id="GO:0090657">
    <property type="term" value="P:telomeric loop disassembly"/>
    <property type="evidence" value="ECO:0007669"/>
    <property type="project" value="TreeGrafter"/>
</dbReference>
<dbReference type="GO" id="GO:0006281">
    <property type="term" value="P:DNA repair"/>
    <property type="evidence" value="ECO:0007669"/>
    <property type="project" value="UniProtKB-KW"/>
</dbReference>
<comment type="caution">
    <text evidence="21">The sequence shown here is derived from an EMBL/GenBank/DDBJ whole genome shotgun (WGS) entry which is preliminary data.</text>
</comment>
<keyword evidence="3" id="KW-0479">Metal-binding</keyword>
<evidence type="ECO:0000256" key="9">
    <source>
        <dbReference type="ARBA" id="ARBA00023004"/>
    </source>
</evidence>
<feature type="compositionally biased region" description="Basic and acidic residues" evidence="18">
    <location>
        <begin position="70"/>
        <end position="82"/>
    </location>
</feature>
<dbReference type="Gene3D" id="3.30.40.10">
    <property type="entry name" value="Zinc/RING finger domain, C3HC4 (zinc finger)"/>
    <property type="match status" value="1"/>
</dbReference>
<accession>A0A1V9YB94</accession>
<dbReference type="SUPFAM" id="SSF52540">
    <property type="entry name" value="P-loop containing nucleoside triphosphate hydrolases"/>
    <property type="match status" value="1"/>
</dbReference>
<dbReference type="OrthoDB" id="19182at2759"/>
<comment type="subcellular location">
    <subcellularLocation>
        <location evidence="1">Nucleus</location>
    </subcellularLocation>
</comment>
<dbReference type="NCBIfam" id="TIGR00604">
    <property type="entry name" value="rad3"/>
    <property type="match status" value="1"/>
</dbReference>
<dbReference type="CDD" id="cd18788">
    <property type="entry name" value="SF2_C_XPD"/>
    <property type="match status" value="1"/>
</dbReference>
<feature type="domain" description="RING-type" evidence="19">
    <location>
        <begin position="928"/>
        <end position="967"/>
    </location>
</feature>
<evidence type="ECO:0000256" key="2">
    <source>
        <dbReference type="ARBA" id="ARBA00022485"/>
    </source>
</evidence>
<dbReference type="GO" id="GO:0008270">
    <property type="term" value="F:zinc ion binding"/>
    <property type="evidence" value="ECO:0007669"/>
    <property type="project" value="UniProtKB-KW"/>
</dbReference>
<evidence type="ECO:0000256" key="7">
    <source>
        <dbReference type="ARBA" id="ARBA00022806"/>
    </source>
</evidence>
<dbReference type="PROSITE" id="PS50089">
    <property type="entry name" value="ZF_RING_2"/>
    <property type="match status" value="1"/>
</dbReference>
<dbReference type="GO" id="GO:0051539">
    <property type="term" value="F:4 iron, 4 sulfur cluster binding"/>
    <property type="evidence" value="ECO:0007669"/>
    <property type="project" value="UniProtKB-KW"/>
</dbReference>
<dbReference type="AlphaFoldDB" id="A0A1V9YB94"/>
<dbReference type="Gene3D" id="3.40.50.300">
    <property type="entry name" value="P-loop containing nucleotide triphosphate hydrolases"/>
    <property type="match status" value="2"/>
</dbReference>
<dbReference type="Proteomes" id="UP000243579">
    <property type="component" value="Unassembled WGS sequence"/>
</dbReference>
<organism evidence="21 22">
    <name type="scientific">Achlya hypogyna</name>
    <name type="common">Oomycete</name>
    <name type="synonym">Protoachlya hypogyna</name>
    <dbReference type="NCBI Taxonomy" id="1202772"/>
    <lineage>
        <taxon>Eukaryota</taxon>
        <taxon>Sar</taxon>
        <taxon>Stramenopiles</taxon>
        <taxon>Oomycota</taxon>
        <taxon>Saprolegniomycetes</taxon>
        <taxon>Saprolegniales</taxon>
        <taxon>Achlyaceae</taxon>
        <taxon>Achlya</taxon>
    </lineage>
</organism>
<evidence type="ECO:0000256" key="16">
    <source>
        <dbReference type="ARBA" id="ARBA00073810"/>
    </source>
</evidence>
<dbReference type="GO" id="GO:0045910">
    <property type="term" value="P:negative regulation of DNA recombination"/>
    <property type="evidence" value="ECO:0007669"/>
    <property type="project" value="TreeGrafter"/>
</dbReference>
<dbReference type="CDD" id="cd17970">
    <property type="entry name" value="DEAHc_FancJ"/>
    <property type="match status" value="1"/>
</dbReference>
<dbReference type="GO" id="GO:0016818">
    <property type="term" value="F:hydrolase activity, acting on acid anhydrides, in phosphorus-containing anhydrides"/>
    <property type="evidence" value="ECO:0007669"/>
    <property type="project" value="InterPro"/>
</dbReference>
<dbReference type="GO" id="GO:0003677">
    <property type="term" value="F:DNA binding"/>
    <property type="evidence" value="ECO:0007669"/>
    <property type="project" value="UniProtKB-KW"/>
</dbReference>
<name>A0A1V9YB94_ACHHY</name>
<evidence type="ECO:0000256" key="15">
    <source>
        <dbReference type="ARBA" id="ARBA00049360"/>
    </source>
</evidence>
<evidence type="ECO:0000256" key="5">
    <source>
        <dbReference type="ARBA" id="ARBA00022763"/>
    </source>
</evidence>
<keyword evidence="7" id="KW-0347">Helicase</keyword>
<proteinExistence type="predicted"/>
<evidence type="ECO:0000259" key="20">
    <source>
        <dbReference type="PROSITE" id="PS51193"/>
    </source>
</evidence>
<evidence type="ECO:0000256" key="14">
    <source>
        <dbReference type="ARBA" id="ARBA00023242"/>
    </source>
</evidence>
<keyword evidence="10" id="KW-0411">Iron-sulfur</keyword>
<dbReference type="PANTHER" id="PTHR11472">
    <property type="entry name" value="DNA REPAIR DEAD HELICASE RAD3/XP-D SUBFAMILY MEMBER"/>
    <property type="match status" value="1"/>
</dbReference>
<keyword evidence="13" id="KW-0413">Isomerase</keyword>
<protein>
    <recommendedName>
        <fullName evidence="16">Regulator of telomere elongation helicase 1 homolog</fullName>
    </recommendedName>
</protein>
<dbReference type="Pfam" id="PF23109">
    <property type="entry name" value="ARCH_RTEL1"/>
    <property type="match status" value="1"/>
</dbReference>
<dbReference type="EMBL" id="JNBR01002406">
    <property type="protein sequence ID" value="OQR82959.1"/>
    <property type="molecule type" value="Genomic_DNA"/>
</dbReference>
<keyword evidence="17" id="KW-0862">Zinc</keyword>
<dbReference type="InterPro" id="IPR001841">
    <property type="entry name" value="Znf_RING"/>
</dbReference>
<evidence type="ECO:0000256" key="12">
    <source>
        <dbReference type="ARBA" id="ARBA00023204"/>
    </source>
</evidence>
<dbReference type="Pfam" id="PF06733">
    <property type="entry name" value="DEAD_2"/>
    <property type="match status" value="1"/>
</dbReference>
<dbReference type="SMART" id="SM00491">
    <property type="entry name" value="HELICc2"/>
    <property type="match status" value="1"/>
</dbReference>
<dbReference type="InterPro" id="IPR013083">
    <property type="entry name" value="Znf_RING/FYVE/PHD"/>
</dbReference>
<evidence type="ECO:0000313" key="22">
    <source>
        <dbReference type="Proteomes" id="UP000243579"/>
    </source>
</evidence>
<feature type="region of interest" description="Disordered" evidence="18">
    <location>
        <begin position="727"/>
        <end position="765"/>
    </location>
</feature>
<dbReference type="PROSITE" id="PS51193">
    <property type="entry name" value="HELICASE_ATP_BIND_2"/>
    <property type="match status" value="1"/>
</dbReference>
<dbReference type="GO" id="GO:0005634">
    <property type="term" value="C:nucleus"/>
    <property type="evidence" value="ECO:0007669"/>
    <property type="project" value="UniProtKB-SubCell"/>
</dbReference>
<keyword evidence="9" id="KW-0408">Iron</keyword>
<keyword evidence="6" id="KW-0378">Hydrolase</keyword>
<evidence type="ECO:0000256" key="11">
    <source>
        <dbReference type="ARBA" id="ARBA00023125"/>
    </source>
</evidence>
<keyword evidence="8" id="KW-0067">ATP-binding</keyword>
<keyword evidence="5" id="KW-0227">DNA damage</keyword>
<reference evidence="21 22" key="1">
    <citation type="journal article" date="2014" name="Genome Biol. Evol.">
        <title>The secreted proteins of Achlya hypogyna and Thraustotheca clavata identify the ancestral oomycete secretome and reveal gene acquisitions by horizontal gene transfer.</title>
        <authorList>
            <person name="Misner I."/>
            <person name="Blouin N."/>
            <person name="Leonard G."/>
            <person name="Richards T.A."/>
            <person name="Lane C.E."/>
        </authorList>
    </citation>
    <scope>NUCLEOTIDE SEQUENCE [LARGE SCALE GENOMIC DNA]</scope>
    <source>
        <strain evidence="21 22">ATCC 48635</strain>
    </source>
</reference>
<feature type="region of interest" description="Disordered" evidence="18">
    <location>
        <begin position="70"/>
        <end position="94"/>
    </location>
</feature>
<keyword evidence="11" id="KW-0238">DNA-binding</keyword>
<dbReference type="InterPro" id="IPR045028">
    <property type="entry name" value="DinG/Rad3-like"/>
</dbReference>
<dbReference type="InterPro" id="IPR006555">
    <property type="entry name" value="ATP-dep_Helicase_C"/>
</dbReference>
<keyword evidence="4" id="KW-0547">Nucleotide-binding</keyword>
<evidence type="ECO:0000256" key="10">
    <source>
        <dbReference type="ARBA" id="ARBA00023014"/>
    </source>
</evidence>
<evidence type="ECO:0000256" key="13">
    <source>
        <dbReference type="ARBA" id="ARBA00023235"/>
    </source>
</evidence>
<dbReference type="FunFam" id="3.40.50.300:FF:000431">
    <property type="entry name" value="Regulator of telomere elongation helicase 1"/>
    <property type="match status" value="1"/>
</dbReference>
<evidence type="ECO:0000313" key="21">
    <source>
        <dbReference type="EMBL" id="OQR82959.1"/>
    </source>
</evidence>
<dbReference type="InterPro" id="IPR014013">
    <property type="entry name" value="Helic_SF1/SF2_ATP-bd_DinG/Rad3"/>
</dbReference>
<dbReference type="InterPro" id="IPR027417">
    <property type="entry name" value="P-loop_NTPase"/>
</dbReference>
<evidence type="ECO:0000256" key="8">
    <source>
        <dbReference type="ARBA" id="ARBA00022840"/>
    </source>
</evidence>
<keyword evidence="17" id="KW-0863">Zinc-finger</keyword>
<dbReference type="SMART" id="SM00488">
    <property type="entry name" value="DEXDc2"/>
    <property type="match status" value="1"/>
</dbReference>
<dbReference type="InterPro" id="IPR014001">
    <property type="entry name" value="Helicase_ATP-bd"/>
</dbReference>
<feature type="domain" description="Helicase ATP-binding" evidence="20">
    <location>
        <begin position="7"/>
        <end position="289"/>
    </location>
</feature>
<dbReference type="SMART" id="SM00487">
    <property type="entry name" value="DEXDc"/>
    <property type="match status" value="1"/>
</dbReference>
<keyword evidence="12" id="KW-0234">DNA repair</keyword>
<evidence type="ECO:0000256" key="6">
    <source>
        <dbReference type="ARBA" id="ARBA00022801"/>
    </source>
</evidence>
<sequence length="992" mass="108819">MVVVSIAGVPVNFPFTPYESQLVYMEKVIVSLESKQNALLESPTGTGKTLCLLCATLGWLQHRKRSLQKAARERKTAGRLEYEDGPGDDDDADAGVPKIIYSSRTHTQLKQVVKELKQTAYKPNVAILGSREHLCVHPEISKMRGTQQNHSCRMAAKQMRCIYKSGYDQSKKGGAHPIMDIEELVTTNLEKQVCPFYASRDMLAKANIIFMPYNYLVDPPLRKSLGVSLENTILIFDEAHNVESIASEAASYSLSTEDIQGCIKEAQECHRMISSRRYVPDESSFLSEQSVTTLIELLMEIERGLNAFPVSKDGGCTKPGEYIFDFFKAFNISFDTAPMVLGISEQVIEAITDGGNASNPRNSRLESLVSFLKTIFRDKDNHHKMTKQFRVHIQELTTQGPKRYSSAPAAFKTLRWFHYWCFHPGVAMQEIYDQKVHNVILTSGTLSPLDTTTKELGIPFPVQLENGHVVDASQVWLGVVGVGVTGKRLNSSYQFRSSVEYLVELGNTLVNFARLVPHGLLIFFPSYTILDQCIAHWQMPPADGAPSIWARLTQLKAMHVEPKNRTEFATVVADYHAAIKANAAGAIFMAVCRGKVSEGIDFSNENGRAVVITGLPFAPIKDPKIVLKKEFLDQAVVPAGETKLSGNNWYVQQAARAVNQAIGRVIRHRHDYGAIILLDERFGYAQQRGTLSKWLQPYCHNFGSYGEAHGTLVRFFKFNREKYAAAPPPAPPKSLPFKAPKQLEPPTPTEAAPVESAPKDATTNSQVAIGDGQSYVNPRLLAKPAAAPAPVPGPVRAVPVAPPVSAPPSLRRVLEKQVVAGSTAEVRASSSLEAIVQNARAVLSPAELAALLGLIRNVPRAPEDMPEIAALLGPHPELLEPIAALLPRSYQQFTPVSVNAAVQAMAASAARLKRKAAPAGVAVPNPQCSICFDVAGHSHAAPCGHICCDRCWKKLEQRGQLVCPVCKATWEAKALVRIHAKAKQSKPSTRTL</sequence>
<evidence type="ECO:0000256" key="17">
    <source>
        <dbReference type="PROSITE-ProRule" id="PRU00175"/>
    </source>
</evidence>
<dbReference type="InterPro" id="IPR010614">
    <property type="entry name" value="RAD3-like_helicase_DEAD"/>
</dbReference>
<dbReference type="Pfam" id="PF13920">
    <property type="entry name" value="zf-C3HC4_3"/>
    <property type="match status" value="1"/>
</dbReference>
<keyword evidence="14" id="KW-0539">Nucleus</keyword>
<dbReference type="GO" id="GO:1904430">
    <property type="term" value="P:negative regulation of t-circle formation"/>
    <property type="evidence" value="ECO:0007669"/>
    <property type="project" value="TreeGrafter"/>
</dbReference>
<evidence type="ECO:0000256" key="1">
    <source>
        <dbReference type="ARBA" id="ARBA00004123"/>
    </source>
</evidence>
<dbReference type="GO" id="GO:0070182">
    <property type="term" value="F:DNA polymerase binding"/>
    <property type="evidence" value="ECO:0007669"/>
    <property type="project" value="TreeGrafter"/>
</dbReference>
<feature type="compositionally biased region" description="Acidic residues" evidence="18">
    <location>
        <begin position="83"/>
        <end position="93"/>
    </location>
</feature>
<dbReference type="InterPro" id="IPR013020">
    <property type="entry name" value="Rad3/Chl1-like"/>
</dbReference>
<comment type="catalytic activity">
    <reaction evidence="15">
        <text>ATP + H2O = ADP + phosphate + H(+)</text>
        <dbReference type="Rhea" id="RHEA:13065"/>
        <dbReference type="ChEBI" id="CHEBI:15377"/>
        <dbReference type="ChEBI" id="CHEBI:15378"/>
        <dbReference type="ChEBI" id="CHEBI:30616"/>
        <dbReference type="ChEBI" id="CHEBI:43474"/>
        <dbReference type="ChEBI" id="CHEBI:456216"/>
    </reaction>
</comment>
<dbReference type="InterPro" id="IPR057498">
    <property type="entry name" value="Rtel1_ARCH"/>
</dbReference>
<keyword evidence="2" id="KW-0004">4Fe-4S</keyword>
<dbReference type="GO" id="GO:0010569">
    <property type="term" value="P:regulation of double-strand break repair via homologous recombination"/>
    <property type="evidence" value="ECO:0007669"/>
    <property type="project" value="TreeGrafter"/>
</dbReference>
<dbReference type="Pfam" id="PF13307">
    <property type="entry name" value="Helicase_C_2"/>
    <property type="match status" value="1"/>
</dbReference>
<gene>
    <name evidence="21" type="ORF">ACHHYP_15276</name>
</gene>
<keyword evidence="22" id="KW-1185">Reference proteome</keyword>
<evidence type="ECO:0000256" key="3">
    <source>
        <dbReference type="ARBA" id="ARBA00022723"/>
    </source>
</evidence>
<evidence type="ECO:0000259" key="19">
    <source>
        <dbReference type="PROSITE" id="PS50089"/>
    </source>
</evidence>
<dbReference type="GO" id="GO:0005524">
    <property type="term" value="F:ATP binding"/>
    <property type="evidence" value="ECO:0007669"/>
    <property type="project" value="UniProtKB-KW"/>
</dbReference>
<evidence type="ECO:0000256" key="4">
    <source>
        <dbReference type="ARBA" id="ARBA00022741"/>
    </source>
</evidence>
<dbReference type="CDD" id="cd16449">
    <property type="entry name" value="RING-HC"/>
    <property type="match status" value="1"/>
</dbReference>
<dbReference type="PANTHER" id="PTHR11472:SF34">
    <property type="entry name" value="REGULATOR OF TELOMERE ELONGATION HELICASE 1"/>
    <property type="match status" value="1"/>
</dbReference>